<dbReference type="RefSeq" id="WP_289545824.1">
    <property type="nucleotide sequence ID" value="NZ_JAUDDZ010000015.1"/>
</dbReference>
<dbReference type="InterPro" id="IPR018062">
    <property type="entry name" value="HTH_AraC-typ_CS"/>
</dbReference>
<keyword evidence="3" id="KW-0804">Transcription</keyword>
<reference evidence="6" key="1">
    <citation type="submission" date="2023-06" db="EMBL/GenBank/DDBJ databases">
        <title>Identification and characterization of horizontal gene transfer across gut microbiota members of farm animals based on homology search.</title>
        <authorList>
            <person name="Zeman M."/>
            <person name="Kubasova T."/>
            <person name="Jahodarova E."/>
            <person name="Nykrynova M."/>
            <person name="Rychlik I."/>
        </authorList>
    </citation>
    <scope>NUCLEOTIDE SEQUENCE [LARGE SCALE GENOMIC DNA]</scope>
    <source>
        <strain evidence="6">154_Feed</strain>
    </source>
</reference>
<keyword evidence="2" id="KW-0238">DNA-binding</keyword>
<sequence length="278" mass="31001">MPNNIAFARNYTSVIDEVYQRASVSGVLNSGRRMVRAGHNAKEILIPKISVTGLGNYTRNVGYKTGSITYEFETKTFNYDRGIKLLADVMDVEEAGVLDCFVAAGSELQRTQVATLLAPQFLLASLYPHPGDESKSQLFYEGKVLEALGLLVERTRASHRELCARLSEEDARRIRAVISYIDDHAAGNLLVPDLARAACMSPTKFKESFRIETGSTFTAYVQRRRVSMAESLLRQPDLTIAQVARAVGYTCSGRFSKIFQRETGMLPSEYRNTLARRP</sequence>
<dbReference type="InterPro" id="IPR053142">
    <property type="entry name" value="PchR_regulatory_protein"/>
</dbReference>
<dbReference type="PANTHER" id="PTHR47893:SF1">
    <property type="entry name" value="REGULATORY PROTEIN PCHR"/>
    <property type="match status" value="1"/>
</dbReference>
<dbReference type="SUPFAM" id="SSF46689">
    <property type="entry name" value="Homeodomain-like"/>
    <property type="match status" value="2"/>
</dbReference>
<evidence type="ECO:0000313" key="6">
    <source>
        <dbReference type="Proteomes" id="UP001529421"/>
    </source>
</evidence>
<feature type="domain" description="HTH araC/xylS-type" evidence="4">
    <location>
        <begin position="175"/>
        <end position="273"/>
    </location>
</feature>
<dbReference type="InterPro" id="IPR018060">
    <property type="entry name" value="HTH_AraC"/>
</dbReference>
<dbReference type="PANTHER" id="PTHR47893">
    <property type="entry name" value="REGULATORY PROTEIN PCHR"/>
    <property type="match status" value="1"/>
</dbReference>
<dbReference type="InterPro" id="IPR020449">
    <property type="entry name" value="Tscrpt_reg_AraC-type_HTH"/>
</dbReference>
<dbReference type="PROSITE" id="PS00041">
    <property type="entry name" value="HTH_ARAC_FAMILY_1"/>
    <property type="match status" value="1"/>
</dbReference>
<dbReference type="EMBL" id="JAUDDZ010000015">
    <property type="protein sequence ID" value="MDM8275641.1"/>
    <property type="molecule type" value="Genomic_DNA"/>
</dbReference>
<dbReference type="Proteomes" id="UP001529421">
    <property type="component" value="Unassembled WGS sequence"/>
</dbReference>
<dbReference type="PRINTS" id="PR00032">
    <property type="entry name" value="HTHARAC"/>
</dbReference>
<keyword evidence="1" id="KW-0805">Transcription regulation</keyword>
<accession>A0ABT7VAY4</accession>
<protein>
    <submittedName>
        <fullName evidence="5">AraC family transcriptional regulator</fullName>
    </submittedName>
</protein>
<proteinExistence type="predicted"/>
<evidence type="ECO:0000256" key="2">
    <source>
        <dbReference type="ARBA" id="ARBA00023125"/>
    </source>
</evidence>
<gene>
    <name evidence="5" type="ORF">QUW28_09090</name>
</gene>
<evidence type="ECO:0000256" key="3">
    <source>
        <dbReference type="ARBA" id="ARBA00023163"/>
    </source>
</evidence>
<dbReference type="Gene3D" id="1.10.10.60">
    <property type="entry name" value="Homeodomain-like"/>
    <property type="match status" value="2"/>
</dbReference>
<dbReference type="Pfam" id="PF12833">
    <property type="entry name" value="HTH_18"/>
    <property type="match status" value="1"/>
</dbReference>
<reference evidence="5 6" key="2">
    <citation type="submission" date="2023-06" db="EMBL/GenBank/DDBJ databases">
        <authorList>
            <person name="Zeman M."/>
            <person name="Kubasova T."/>
            <person name="Jahodarova E."/>
            <person name="Nykrynova M."/>
            <person name="Rychlik I."/>
        </authorList>
    </citation>
    <scope>NUCLEOTIDE SEQUENCE [LARGE SCALE GENOMIC DNA]</scope>
    <source>
        <strain evidence="5 6">154_Feed</strain>
    </source>
</reference>
<evidence type="ECO:0000259" key="4">
    <source>
        <dbReference type="PROSITE" id="PS01124"/>
    </source>
</evidence>
<name>A0ABT7VAY4_9ACTN</name>
<dbReference type="PROSITE" id="PS01124">
    <property type="entry name" value="HTH_ARAC_FAMILY_2"/>
    <property type="match status" value="1"/>
</dbReference>
<dbReference type="InterPro" id="IPR009057">
    <property type="entry name" value="Homeodomain-like_sf"/>
</dbReference>
<evidence type="ECO:0000313" key="5">
    <source>
        <dbReference type="EMBL" id="MDM8275641.1"/>
    </source>
</evidence>
<keyword evidence="6" id="KW-1185">Reference proteome</keyword>
<evidence type="ECO:0000256" key="1">
    <source>
        <dbReference type="ARBA" id="ARBA00023015"/>
    </source>
</evidence>
<comment type="caution">
    <text evidence="5">The sequence shown here is derived from an EMBL/GenBank/DDBJ whole genome shotgun (WGS) entry which is preliminary data.</text>
</comment>
<dbReference type="SMART" id="SM00342">
    <property type="entry name" value="HTH_ARAC"/>
    <property type="match status" value="1"/>
</dbReference>
<organism evidence="5 6">
    <name type="scientific">Enorma phocaeensis</name>
    <dbReference type="NCBI Taxonomy" id="1871019"/>
    <lineage>
        <taxon>Bacteria</taxon>
        <taxon>Bacillati</taxon>
        <taxon>Actinomycetota</taxon>
        <taxon>Coriobacteriia</taxon>
        <taxon>Coriobacteriales</taxon>
        <taxon>Coriobacteriaceae</taxon>
        <taxon>Enorma</taxon>
    </lineage>
</organism>